<dbReference type="InterPro" id="IPR050109">
    <property type="entry name" value="HTH-type_TetR-like_transc_reg"/>
</dbReference>
<dbReference type="EMBL" id="JAUSVK010000001">
    <property type="protein sequence ID" value="MDQ0393217.1"/>
    <property type="molecule type" value="Genomic_DNA"/>
</dbReference>
<evidence type="ECO:0000256" key="2">
    <source>
        <dbReference type="PROSITE-ProRule" id="PRU00335"/>
    </source>
</evidence>
<evidence type="ECO:0000313" key="4">
    <source>
        <dbReference type="EMBL" id="MDQ0393217.1"/>
    </source>
</evidence>
<dbReference type="InterPro" id="IPR039536">
    <property type="entry name" value="TetR_C_Proteobacteria"/>
</dbReference>
<dbReference type="SUPFAM" id="SSF48498">
    <property type="entry name" value="Tetracyclin repressor-like, C-terminal domain"/>
    <property type="match status" value="1"/>
</dbReference>
<evidence type="ECO:0000313" key="5">
    <source>
        <dbReference type="Proteomes" id="UP001237448"/>
    </source>
</evidence>
<dbReference type="PRINTS" id="PR00455">
    <property type="entry name" value="HTHTETR"/>
</dbReference>
<dbReference type="Gene3D" id="1.10.357.10">
    <property type="entry name" value="Tetracycline Repressor, domain 2"/>
    <property type="match status" value="1"/>
</dbReference>
<dbReference type="PROSITE" id="PS50977">
    <property type="entry name" value="HTH_TETR_2"/>
    <property type="match status" value="1"/>
</dbReference>
<dbReference type="PANTHER" id="PTHR30055:SF146">
    <property type="entry name" value="HTH-TYPE TRANSCRIPTIONAL DUAL REGULATOR CECR"/>
    <property type="match status" value="1"/>
</dbReference>
<dbReference type="PANTHER" id="PTHR30055">
    <property type="entry name" value="HTH-TYPE TRANSCRIPTIONAL REGULATOR RUTR"/>
    <property type="match status" value="1"/>
</dbReference>
<name>A0ABU0FF29_9HYPH</name>
<dbReference type="SUPFAM" id="SSF46689">
    <property type="entry name" value="Homeodomain-like"/>
    <property type="match status" value="1"/>
</dbReference>
<keyword evidence="1 2" id="KW-0238">DNA-binding</keyword>
<organism evidence="4 5">
    <name type="scientific">Labrys monachus</name>
    <dbReference type="NCBI Taxonomy" id="217067"/>
    <lineage>
        <taxon>Bacteria</taxon>
        <taxon>Pseudomonadati</taxon>
        <taxon>Pseudomonadota</taxon>
        <taxon>Alphaproteobacteria</taxon>
        <taxon>Hyphomicrobiales</taxon>
        <taxon>Xanthobacteraceae</taxon>
        <taxon>Labrys</taxon>
    </lineage>
</organism>
<sequence length="208" mass="22065">MDPSAVDSLSPLRAGKRAAILEGARAVFLREGFGGSNMDEVAQAAGVGKQTVYRHFGTKEALFESLLGEMCAGLFQPLAPEGRSLRDALRAIGESHVRTMTAPANLALLRIVVAEAERFPGLARRFHAAGATAPTTYVAAILLRETGISDSRAEELAATFLEMVKGPAFLRLLLGAAPSSWNESFERQIGEAVAYVSGQLPARSPAAR</sequence>
<dbReference type="InterPro" id="IPR001647">
    <property type="entry name" value="HTH_TetR"/>
</dbReference>
<dbReference type="Pfam" id="PF14246">
    <property type="entry name" value="TetR_C_7"/>
    <property type="match status" value="1"/>
</dbReference>
<dbReference type="InterPro" id="IPR009057">
    <property type="entry name" value="Homeodomain-like_sf"/>
</dbReference>
<keyword evidence="5" id="KW-1185">Reference proteome</keyword>
<feature type="DNA-binding region" description="H-T-H motif" evidence="2">
    <location>
        <begin position="37"/>
        <end position="56"/>
    </location>
</feature>
<reference evidence="4 5" key="1">
    <citation type="submission" date="2023-07" db="EMBL/GenBank/DDBJ databases">
        <title>Genomic Encyclopedia of Type Strains, Phase IV (KMG-IV): sequencing the most valuable type-strain genomes for metagenomic binning, comparative biology and taxonomic classification.</title>
        <authorList>
            <person name="Goeker M."/>
        </authorList>
    </citation>
    <scope>NUCLEOTIDE SEQUENCE [LARGE SCALE GENOMIC DNA]</scope>
    <source>
        <strain evidence="4 5">DSM 5896</strain>
    </source>
</reference>
<evidence type="ECO:0000256" key="1">
    <source>
        <dbReference type="ARBA" id="ARBA00023125"/>
    </source>
</evidence>
<dbReference type="RefSeq" id="WP_307428208.1">
    <property type="nucleotide sequence ID" value="NZ_JAUSVK010000001.1"/>
</dbReference>
<accession>A0ABU0FF29</accession>
<proteinExistence type="predicted"/>
<dbReference type="InterPro" id="IPR036271">
    <property type="entry name" value="Tet_transcr_reg_TetR-rel_C_sf"/>
</dbReference>
<comment type="caution">
    <text evidence="4">The sequence shown here is derived from an EMBL/GenBank/DDBJ whole genome shotgun (WGS) entry which is preliminary data.</text>
</comment>
<feature type="domain" description="HTH tetR-type" evidence="3">
    <location>
        <begin position="14"/>
        <end position="74"/>
    </location>
</feature>
<protein>
    <submittedName>
        <fullName evidence="4">AcrR family transcriptional regulator</fullName>
    </submittedName>
</protein>
<evidence type="ECO:0000259" key="3">
    <source>
        <dbReference type="PROSITE" id="PS50977"/>
    </source>
</evidence>
<gene>
    <name evidence="4" type="ORF">J3R73_003009</name>
</gene>
<dbReference type="Pfam" id="PF00440">
    <property type="entry name" value="TetR_N"/>
    <property type="match status" value="1"/>
</dbReference>
<dbReference type="Proteomes" id="UP001237448">
    <property type="component" value="Unassembled WGS sequence"/>
</dbReference>